<dbReference type="Proteomes" id="UP000228987">
    <property type="component" value="Unassembled WGS sequence"/>
</dbReference>
<evidence type="ECO:0000313" key="2">
    <source>
        <dbReference type="EMBL" id="PCJ43432.1"/>
    </source>
</evidence>
<dbReference type="SUPFAM" id="SSF53756">
    <property type="entry name" value="UDP-Glycosyltransferase/glycogen phosphorylase"/>
    <property type="match status" value="1"/>
</dbReference>
<dbReference type="EMBL" id="NVWI01000001">
    <property type="protein sequence ID" value="PCJ43432.1"/>
    <property type="molecule type" value="Genomic_DNA"/>
</dbReference>
<dbReference type="GO" id="GO:1901135">
    <property type="term" value="P:carbohydrate derivative metabolic process"/>
    <property type="evidence" value="ECO:0007669"/>
    <property type="project" value="UniProtKB-ARBA"/>
</dbReference>
<organism evidence="2 3">
    <name type="scientific">SAR86 cluster bacterium</name>
    <dbReference type="NCBI Taxonomy" id="2030880"/>
    <lineage>
        <taxon>Bacteria</taxon>
        <taxon>Pseudomonadati</taxon>
        <taxon>Pseudomonadota</taxon>
        <taxon>Gammaproteobacteria</taxon>
        <taxon>SAR86 cluster</taxon>
    </lineage>
</organism>
<comment type="caution">
    <text evidence="2">The sequence shown here is derived from an EMBL/GenBank/DDBJ whole genome shotgun (WGS) entry which is preliminary data.</text>
</comment>
<dbReference type="Pfam" id="PF00534">
    <property type="entry name" value="Glycos_transf_1"/>
    <property type="match status" value="1"/>
</dbReference>
<dbReference type="AlphaFoldDB" id="A0A2A5CI25"/>
<keyword evidence="2" id="KW-0808">Transferase</keyword>
<protein>
    <submittedName>
        <fullName evidence="2">Glucosyltransferase I RfaG</fullName>
    </submittedName>
</protein>
<sequence>MWNLSLLNDEPTMKFAIVLYSYFPFGGLQQDLLKILQACRARQIEVTILCMEWEGDKPDNTDVVVLPCQGYTKTALRESFVEKMLEATLDKFDLVLGFNKMPGLDYYYAADYCFAEKARNERSFLYRLTSRAKQYMEFEKAVFGREQDTVSLLLTPQQREEFIRHYQTEKERLILLPPGIKKDRKAESDAPIKRRRMRHELLVAQDELLLLQIGSSFKTKGLIRSMLAFAALPEALRKQTRFVVVGEDAPEKYLKEALRLGIEKRFKIINGSNQVPELLLAADLLIHPSLKESAGMVLLEAIVAGLPVLTTSSCGYAYHVQRAQAGVVCPMPFQQEYLNQQLEFMLLSKKRDVWKTNGIAYGQEQDLYSMPQTVVNLLVQAAQSYSQ</sequence>
<dbReference type="InterPro" id="IPR001296">
    <property type="entry name" value="Glyco_trans_1"/>
</dbReference>
<accession>A0A2A5CI25</accession>
<evidence type="ECO:0000313" key="3">
    <source>
        <dbReference type="Proteomes" id="UP000228987"/>
    </source>
</evidence>
<dbReference type="PANTHER" id="PTHR12526">
    <property type="entry name" value="GLYCOSYLTRANSFERASE"/>
    <property type="match status" value="1"/>
</dbReference>
<dbReference type="CDD" id="cd03801">
    <property type="entry name" value="GT4_PimA-like"/>
    <property type="match status" value="1"/>
</dbReference>
<name>A0A2A5CI25_9GAMM</name>
<dbReference type="Gene3D" id="3.40.50.2000">
    <property type="entry name" value="Glycogen Phosphorylase B"/>
    <property type="match status" value="2"/>
</dbReference>
<evidence type="ECO:0000259" key="1">
    <source>
        <dbReference type="Pfam" id="PF00534"/>
    </source>
</evidence>
<dbReference type="GO" id="GO:0016757">
    <property type="term" value="F:glycosyltransferase activity"/>
    <property type="evidence" value="ECO:0007669"/>
    <property type="project" value="InterPro"/>
</dbReference>
<reference evidence="3" key="1">
    <citation type="submission" date="2017-08" db="EMBL/GenBank/DDBJ databases">
        <title>A dynamic microbial community with high functional redundancy inhabits the cold, oxic subseafloor aquifer.</title>
        <authorList>
            <person name="Tully B.J."/>
            <person name="Wheat C.G."/>
            <person name="Glazer B.T."/>
            <person name="Huber J.A."/>
        </authorList>
    </citation>
    <scope>NUCLEOTIDE SEQUENCE [LARGE SCALE GENOMIC DNA]</scope>
</reference>
<dbReference type="PANTHER" id="PTHR12526:SF641">
    <property type="entry name" value="LIPOPOLYSACCHARIDE CORE BIOSYNTHESIS PROTEIN RFAG"/>
    <property type="match status" value="1"/>
</dbReference>
<gene>
    <name evidence="2" type="ORF">COA71_00735</name>
</gene>
<feature type="domain" description="Glycosyl transferase family 1" evidence="1">
    <location>
        <begin position="195"/>
        <end position="358"/>
    </location>
</feature>
<proteinExistence type="predicted"/>